<feature type="transmembrane region" description="Helical" evidence="6">
    <location>
        <begin position="34"/>
        <end position="54"/>
    </location>
</feature>
<protein>
    <submittedName>
        <fullName evidence="8">Arsenate reductase (Azurin) small subunit</fullName>
        <ecNumber evidence="8">1.20.9.1</ecNumber>
    </submittedName>
</protein>
<dbReference type="Proteomes" id="UP000623795">
    <property type="component" value="Unassembled WGS sequence"/>
</dbReference>
<evidence type="ECO:0000256" key="6">
    <source>
        <dbReference type="SAM" id="Phobius"/>
    </source>
</evidence>
<feature type="domain" description="Rieske" evidence="7">
    <location>
        <begin position="106"/>
        <end position="177"/>
    </location>
</feature>
<dbReference type="Pfam" id="PF00355">
    <property type="entry name" value="Rieske"/>
    <property type="match status" value="1"/>
</dbReference>
<evidence type="ECO:0000313" key="9">
    <source>
        <dbReference type="Proteomes" id="UP000623795"/>
    </source>
</evidence>
<keyword evidence="8" id="KW-0560">Oxidoreductase</keyword>
<evidence type="ECO:0000313" key="8">
    <source>
        <dbReference type="EMBL" id="NMG45557.1"/>
    </source>
</evidence>
<keyword evidence="2" id="KW-0479">Metal-binding</keyword>
<gene>
    <name evidence="8" type="ORF">GPA22_17725</name>
</gene>
<dbReference type="EC" id="1.20.9.1" evidence="8"/>
<dbReference type="SUPFAM" id="SSF50022">
    <property type="entry name" value="ISP domain"/>
    <property type="match status" value="1"/>
</dbReference>
<reference evidence="8 9" key="1">
    <citation type="submission" date="2019-12" db="EMBL/GenBank/DDBJ databases">
        <title>Comparative genomics gives insights into the taxonomy of the Azoarcus-Aromatoleum group and reveals separate origins of nif in the plant-associated Azoarcus and non-plant-associated Aromatoleum sub-groups.</title>
        <authorList>
            <person name="Lafos M."/>
            <person name="Maluk M."/>
            <person name="Batista M."/>
            <person name="Junghare M."/>
            <person name="Carmona M."/>
            <person name="Faoro H."/>
            <person name="Cruz L.M."/>
            <person name="Battistoni F."/>
            <person name="De Souza E."/>
            <person name="Pedrosa F."/>
            <person name="Chen W.-M."/>
            <person name="Poole P.S."/>
            <person name="Dixon R.A."/>
            <person name="James E.K."/>
        </authorList>
    </citation>
    <scope>NUCLEOTIDE SEQUENCE [LARGE SCALE GENOMIC DNA]</scope>
    <source>
        <strain evidence="8 9">Td21</strain>
    </source>
</reference>
<accession>A0ABX1Q1I2</accession>
<comment type="caution">
    <text evidence="8">The sequence shown here is derived from an EMBL/GenBank/DDBJ whole genome shotgun (WGS) entry which is preliminary data.</text>
</comment>
<name>A0ABX1Q1I2_9RHOO</name>
<evidence type="ECO:0000256" key="1">
    <source>
        <dbReference type="ARBA" id="ARBA00022714"/>
    </source>
</evidence>
<dbReference type="InterPro" id="IPR017941">
    <property type="entry name" value="Rieske_2Fe-2S"/>
</dbReference>
<keyword evidence="3" id="KW-0408">Iron</keyword>
<dbReference type="EMBL" id="WTVN01000032">
    <property type="protein sequence ID" value="NMG45557.1"/>
    <property type="molecule type" value="Genomic_DNA"/>
</dbReference>
<keyword evidence="9" id="KW-1185">Reference proteome</keyword>
<dbReference type="InterPro" id="IPR036922">
    <property type="entry name" value="Rieske_2Fe-2S_sf"/>
</dbReference>
<dbReference type="GO" id="GO:0050611">
    <property type="term" value="F:arsenate reductase (azurin) activity"/>
    <property type="evidence" value="ECO:0007669"/>
    <property type="project" value="UniProtKB-EC"/>
</dbReference>
<dbReference type="PROSITE" id="PS51318">
    <property type="entry name" value="TAT"/>
    <property type="match status" value="1"/>
</dbReference>
<organism evidence="8 9">
    <name type="scientific">Aromatoleum toluvorans</name>
    <dbReference type="NCBI Taxonomy" id="92002"/>
    <lineage>
        <taxon>Bacteria</taxon>
        <taxon>Pseudomonadati</taxon>
        <taxon>Pseudomonadota</taxon>
        <taxon>Betaproteobacteria</taxon>
        <taxon>Rhodocyclales</taxon>
        <taxon>Rhodocyclaceae</taxon>
        <taxon>Aromatoleum</taxon>
    </lineage>
</organism>
<feature type="compositionally biased region" description="Basic and acidic residues" evidence="5">
    <location>
        <begin position="12"/>
        <end position="25"/>
    </location>
</feature>
<keyword evidence="4" id="KW-0411">Iron-sulfur</keyword>
<feature type="compositionally biased region" description="Polar residues" evidence="5">
    <location>
        <begin position="1"/>
        <end position="10"/>
    </location>
</feature>
<evidence type="ECO:0000259" key="7">
    <source>
        <dbReference type="PROSITE" id="PS51296"/>
    </source>
</evidence>
<dbReference type="RefSeq" id="WP_169257395.1">
    <property type="nucleotide sequence ID" value="NZ_WTVN01000032.1"/>
</dbReference>
<evidence type="ECO:0000256" key="4">
    <source>
        <dbReference type="ARBA" id="ARBA00023014"/>
    </source>
</evidence>
<dbReference type="NCBIfam" id="TIGR02694">
    <property type="entry name" value="arsenite_ox_S"/>
    <property type="match status" value="1"/>
</dbReference>
<evidence type="ECO:0000256" key="3">
    <source>
        <dbReference type="ARBA" id="ARBA00023004"/>
    </source>
</evidence>
<dbReference type="Gene3D" id="2.102.10.10">
    <property type="entry name" value="Rieske [2Fe-2S] iron-sulphur domain"/>
    <property type="match status" value="1"/>
</dbReference>
<proteinExistence type="predicted"/>
<feature type="region of interest" description="Disordered" evidence="5">
    <location>
        <begin position="1"/>
        <end position="25"/>
    </location>
</feature>
<evidence type="ECO:0000256" key="5">
    <source>
        <dbReference type="SAM" id="MobiDB-lite"/>
    </source>
</evidence>
<keyword evidence="6" id="KW-1133">Transmembrane helix</keyword>
<sequence>MSHKTIQIQSAPEHDHGHDHHHEGGRACMSRRSFLLSGGAFLALVGLGGVPGFAEAAQLLKAGYPRQKIGSLSALKAGEPISFNYPYADVRNILVKLGVEAGGGIGPQKDIVAFNQQCTHMGGPLDGTYKPKHQVLGPCPLHLTTFDLTRHGMVASGHATESLPQIMLEVQGDDIYAVGVMGLVYGYSTMTAAGRA</sequence>
<evidence type="ECO:0000256" key="2">
    <source>
        <dbReference type="ARBA" id="ARBA00022723"/>
    </source>
</evidence>
<dbReference type="InterPro" id="IPR014067">
    <property type="entry name" value="AioB/IdrB_ssu"/>
</dbReference>
<keyword evidence="1" id="KW-0001">2Fe-2S</keyword>
<dbReference type="InterPro" id="IPR006311">
    <property type="entry name" value="TAT_signal"/>
</dbReference>
<keyword evidence="6" id="KW-0472">Membrane</keyword>
<keyword evidence="6" id="KW-0812">Transmembrane</keyword>
<dbReference type="PROSITE" id="PS51296">
    <property type="entry name" value="RIESKE"/>
    <property type="match status" value="1"/>
</dbReference>